<evidence type="ECO:0000256" key="6">
    <source>
        <dbReference type="ARBA" id="ARBA00023136"/>
    </source>
</evidence>
<evidence type="ECO:0000256" key="8">
    <source>
        <dbReference type="SAM" id="Phobius"/>
    </source>
</evidence>
<keyword evidence="3 7" id="KW-0813">Transport</keyword>
<dbReference type="InterPro" id="IPR005829">
    <property type="entry name" value="Sugar_transporter_CS"/>
</dbReference>
<feature type="transmembrane region" description="Helical" evidence="8">
    <location>
        <begin position="442"/>
        <end position="468"/>
    </location>
</feature>
<dbReference type="Gene3D" id="1.20.1250.20">
    <property type="entry name" value="MFS general substrate transporter like domains"/>
    <property type="match status" value="1"/>
</dbReference>
<keyword evidence="4 8" id="KW-0812">Transmembrane</keyword>
<feature type="transmembrane region" description="Helical" evidence="8">
    <location>
        <begin position="480"/>
        <end position="502"/>
    </location>
</feature>
<evidence type="ECO:0000313" key="10">
    <source>
        <dbReference type="EMBL" id="EUA10334.1"/>
    </source>
</evidence>
<keyword evidence="5 8" id="KW-1133">Transmembrane helix</keyword>
<feature type="transmembrane region" description="Helical" evidence="8">
    <location>
        <begin position="415"/>
        <end position="436"/>
    </location>
</feature>
<feature type="transmembrane region" description="Helical" evidence="8">
    <location>
        <begin position="514"/>
        <end position="534"/>
    </location>
</feature>
<dbReference type="GO" id="GO:1904659">
    <property type="term" value="P:D-glucose transmembrane transport"/>
    <property type="evidence" value="ECO:0007669"/>
    <property type="project" value="TreeGrafter"/>
</dbReference>
<dbReference type="PANTHER" id="PTHR48023:SF4">
    <property type="entry name" value="D-XYLOSE-PROTON SYMPORTER-LIKE 2"/>
    <property type="match status" value="1"/>
</dbReference>
<dbReference type="EMBL" id="JAOA01000012">
    <property type="protein sequence ID" value="EUA10334.1"/>
    <property type="molecule type" value="Genomic_DNA"/>
</dbReference>
<dbReference type="PANTHER" id="PTHR48023">
    <property type="entry name" value="D-XYLOSE-PROTON SYMPORTER-LIKE 2"/>
    <property type="match status" value="1"/>
</dbReference>
<dbReference type="AlphaFoldDB" id="X7YTB1"/>
<dbReference type="NCBIfam" id="TIGR00879">
    <property type="entry name" value="SP"/>
    <property type="match status" value="1"/>
</dbReference>
<dbReference type="GO" id="GO:0005886">
    <property type="term" value="C:plasma membrane"/>
    <property type="evidence" value="ECO:0007669"/>
    <property type="project" value="UniProtKB-SubCell"/>
</dbReference>
<keyword evidence="6 8" id="KW-0472">Membrane</keyword>
<feature type="transmembrane region" description="Helical" evidence="8">
    <location>
        <begin position="387"/>
        <end position="408"/>
    </location>
</feature>
<feature type="transmembrane region" description="Helical" evidence="8">
    <location>
        <begin position="359"/>
        <end position="381"/>
    </location>
</feature>
<dbReference type="InterPro" id="IPR036259">
    <property type="entry name" value="MFS_trans_sf"/>
</dbReference>
<evidence type="ECO:0000259" key="9">
    <source>
        <dbReference type="PROSITE" id="PS50850"/>
    </source>
</evidence>
<comment type="subcellular location">
    <subcellularLocation>
        <location evidence="1">Cell membrane</location>
        <topology evidence="1">Multi-pass membrane protein</topology>
    </subcellularLocation>
</comment>
<dbReference type="PRINTS" id="PR00171">
    <property type="entry name" value="SUGRTRNSPORT"/>
</dbReference>
<feature type="transmembrane region" description="Helical" evidence="8">
    <location>
        <begin position="206"/>
        <end position="228"/>
    </location>
</feature>
<feature type="domain" description="Major facilitator superfamily (MFS) profile" evidence="9">
    <location>
        <begin position="115"/>
        <end position="538"/>
    </location>
</feature>
<dbReference type="InterPro" id="IPR005828">
    <property type="entry name" value="MFS_sugar_transport-like"/>
</dbReference>
<dbReference type="PATRIC" id="fig|1299326.3.peg.5585"/>
<evidence type="ECO:0000256" key="2">
    <source>
        <dbReference type="ARBA" id="ARBA00010992"/>
    </source>
</evidence>
<accession>X7YTB1</accession>
<gene>
    <name evidence="10" type="ORF">I545_5802</name>
</gene>
<comment type="similarity">
    <text evidence="2 7">Belongs to the major facilitator superfamily. Sugar transporter (TC 2.A.1.1) family.</text>
</comment>
<dbReference type="GO" id="GO:0022857">
    <property type="term" value="F:transmembrane transporter activity"/>
    <property type="evidence" value="ECO:0007669"/>
    <property type="project" value="InterPro"/>
</dbReference>
<dbReference type="InterPro" id="IPR020846">
    <property type="entry name" value="MFS_dom"/>
</dbReference>
<evidence type="ECO:0000256" key="1">
    <source>
        <dbReference type="ARBA" id="ARBA00004651"/>
    </source>
</evidence>
<name>X7YTB1_MYCKA</name>
<evidence type="ECO:0000256" key="7">
    <source>
        <dbReference type="RuleBase" id="RU003346"/>
    </source>
</evidence>
<dbReference type="Proteomes" id="UP000020561">
    <property type="component" value="Unassembled WGS sequence"/>
</dbReference>
<dbReference type="Pfam" id="PF00083">
    <property type="entry name" value="Sugar_tr"/>
    <property type="match status" value="1"/>
</dbReference>
<evidence type="ECO:0000256" key="5">
    <source>
        <dbReference type="ARBA" id="ARBA00022989"/>
    </source>
</evidence>
<dbReference type="InterPro" id="IPR050820">
    <property type="entry name" value="MFS_Sugar_Transporter"/>
</dbReference>
<sequence>MWPGVVRWGARQLRRKFRLVQPVYEMSDIKEVGCERVRVACLPNPYGGRQGGVSGYRGIDGAERAWRLRFRALRHGPTLPGQRRAPGHRQRLTHHCRRPAEAGLTASSGGLGWRLFLIGGSAGTLFGYSIAVSNDAIGPIRQQYSLSGLAVGTVVSSLIVGALVGCLFAGGAVERNGHRLVLGVAGVVAAFGSVIAATAHGTPMIVIGRLILGVAVGVTTAVTPSYIGELANVDKRGPMMAAYQFSIASGFLLAFTVGALLSFGGHEWRIMFLANAIPAILQTATMTRVPSSPYSLVARGRPHQARNTLTAIRHRDEVTAELQSIIAAHRERGRPVSVISDPSLWRPIMVAMGASLMDVLVGICAVVYYSTAVFAMAGVGGHAGAEIASFSVGLIDVVFTVIAVSLLNRHGRRPLLTVGLTGMILALTATSFGLLSPSAVSGAITIAAMLAFTACHAFSAGPIGWLLVAEVLPTRIRSRGSAVAIALNWVANLVVALLFPILVGSPGQPSRAAIGFLIFAGISLGFLVFVRVCVPETKGLTLAEVEAKLTGRNIDVRQDDPTD</sequence>
<evidence type="ECO:0000256" key="3">
    <source>
        <dbReference type="ARBA" id="ARBA00022448"/>
    </source>
</evidence>
<feature type="transmembrane region" description="Helical" evidence="8">
    <location>
        <begin position="144"/>
        <end position="168"/>
    </location>
</feature>
<dbReference type="PROSITE" id="PS00217">
    <property type="entry name" value="SUGAR_TRANSPORT_2"/>
    <property type="match status" value="1"/>
</dbReference>
<reference evidence="10 11" key="1">
    <citation type="submission" date="2013-12" db="EMBL/GenBank/DDBJ databases">
        <authorList>
            <person name="Brown-Elliot B."/>
            <person name="Wallace R."/>
            <person name="Lenaerts A."/>
            <person name="Ordway D."/>
            <person name="DeGroote M.A."/>
            <person name="Parker T."/>
            <person name="Sizemore C."/>
            <person name="Tallon L.J."/>
            <person name="Sadzewicz L.K."/>
            <person name="Sengamalay N."/>
            <person name="Fraser C.M."/>
            <person name="Hine E."/>
            <person name="Shefchek K.A."/>
            <person name="Das S.P."/>
            <person name="Tettelin H."/>
        </authorList>
    </citation>
    <scope>NUCLEOTIDE SEQUENCE [LARGE SCALE GENOMIC DNA]</scope>
    <source>
        <strain evidence="10 11">662</strain>
    </source>
</reference>
<organism evidence="10 11">
    <name type="scientific">Mycobacterium kansasii 662</name>
    <dbReference type="NCBI Taxonomy" id="1299326"/>
    <lineage>
        <taxon>Bacteria</taxon>
        <taxon>Bacillati</taxon>
        <taxon>Actinomycetota</taxon>
        <taxon>Actinomycetes</taxon>
        <taxon>Mycobacteriales</taxon>
        <taxon>Mycobacteriaceae</taxon>
        <taxon>Mycobacterium</taxon>
    </lineage>
</organism>
<protein>
    <submittedName>
        <fullName evidence="10">MFS transporter, sugar porter family protein</fullName>
    </submittedName>
</protein>
<evidence type="ECO:0000313" key="11">
    <source>
        <dbReference type="Proteomes" id="UP000020561"/>
    </source>
</evidence>
<feature type="transmembrane region" description="Helical" evidence="8">
    <location>
        <begin position="180"/>
        <end position="200"/>
    </location>
</feature>
<proteinExistence type="inferred from homology"/>
<feature type="transmembrane region" description="Helical" evidence="8">
    <location>
        <begin position="111"/>
        <end position="132"/>
    </location>
</feature>
<dbReference type="PROSITE" id="PS50850">
    <property type="entry name" value="MFS"/>
    <property type="match status" value="1"/>
</dbReference>
<comment type="caution">
    <text evidence="10">The sequence shown here is derived from an EMBL/GenBank/DDBJ whole genome shotgun (WGS) entry which is preliminary data.</text>
</comment>
<dbReference type="InterPro" id="IPR003663">
    <property type="entry name" value="Sugar/inositol_transpt"/>
</dbReference>
<evidence type="ECO:0000256" key="4">
    <source>
        <dbReference type="ARBA" id="ARBA00022692"/>
    </source>
</evidence>
<feature type="transmembrane region" description="Helical" evidence="8">
    <location>
        <begin position="240"/>
        <end position="264"/>
    </location>
</feature>
<dbReference type="SUPFAM" id="SSF103473">
    <property type="entry name" value="MFS general substrate transporter"/>
    <property type="match status" value="1"/>
</dbReference>